<proteinExistence type="predicted"/>
<reference evidence="1" key="1">
    <citation type="submission" date="2019-03" db="EMBL/GenBank/DDBJ databases">
        <authorList>
            <person name="Mank J."/>
            <person name="Almeida P."/>
        </authorList>
    </citation>
    <scope>NUCLEOTIDE SEQUENCE</scope>
    <source>
        <strain evidence="1">78183</strain>
    </source>
</reference>
<sequence>MGTTPVVINDRLAPLQNDKYTWRQTRKSLSLFPLEDFAVFEIWKQEREVETVAFCKGKCRVSYLSCIACFNSVHLTFPDSNPCFRLPM</sequence>
<accession>A0A6N2LK28</accession>
<gene>
    <name evidence="1" type="ORF">SVIM_LOCUS179057</name>
</gene>
<protein>
    <submittedName>
        <fullName evidence="1">Uncharacterized protein</fullName>
    </submittedName>
</protein>
<organism evidence="1">
    <name type="scientific">Salix viminalis</name>
    <name type="common">Common osier</name>
    <name type="synonym">Basket willow</name>
    <dbReference type="NCBI Taxonomy" id="40686"/>
    <lineage>
        <taxon>Eukaryota</taxon>
        <taxon>Viridiplantae</taxon>
        <taxon>Streptophyta</taxon>
        <taxon>Embryophyta</taxon>
        <taxon>Tracheophyta</taxon>
        <taxon>Spermatophyta</taxon>
        <taxon>Magnoliopsida</taxon>
        <taxon>eudicotyledons</taxon>
        <taxon>Gunneridae</taxon>
        <taxon>Pentapetalae</taxon>
        <taxon>rosids</taxon>
        <taxon>fabids</taxon>
        <taxon>Malpighiales</taxon>
        <taxon>Salicaceae</taxon>
        <taxon>Saliceae</taxon>
        <taxon>Salix</taxon>
    </lineage>
</organism>
<evidence type="ECO:0000313" key="1">
    <source>
        <dbReference type="EMBL" id="VFU35886.1"/>
    </source>
</evidence>
<name>A0A6N2LK28_SALVM</name>
<dbReference type="AlphaFoldDB" id="A0A6N2LK28"/>
<dbReference type="EMBL" id="CAADRP010001112">
    <property type="protein sequence ID" value="VFU35886.1"/>
    <property type="molecule type" value="Genomic_DNA"/>
</dbReference>